<dbReference type="RefSeq" id="WP_073173543.1">
    <property type="nucleotide sequence ID" value="NZ_FQZE01000043.1"/>
</dbReference>
<dbReference type="GO" id="GO:0006281">
    <property type="term" value="P:DNA repair"/>
    <property type="evidence" value="ECO:0007669"/>
    <property type="project" value="TreeGrafter"/>
</dbReference>
<dbReference type="CDD" id="cd03362">
    <property type="entry name" value="TOPRIM_TopoIA_TopoIII"/>
    <property type="match status" value="1"/>
</dbReference>
<dbReference type="GO" id="GO:0006310">
    <property type="term" value="P:DNA recombination"/>
    <property type="evidence" value="ECO:0007669"/>
    <property type="project" value="TreeGrafter"/>
</dbReference>
<dbReference type="SMART" id="SM00493">
    <property type="entry name" value="TOPRIM"/>
    <property type="match status" value="1"/>
</dbReference>
<dbReference type="EC" id="5.6.2.1" evidence="3"/>
<accession>A0A1M6NJN4</accession>
<gene>
    <name evidence="14" type="ORF">SAMN05444280_1434</name>
</gene>
<evidence type="ECO:0000256" key="4">
    <source>
        <dbReference type="ARBA" id="ARBA00022723"/>
    </source>
</evidence>
<dbReference type="InterPro" id="IPR013497">
    <property type="entry name" value="Topo_IA_cen"/>
</dbReference>
<dbReference type="SUPFAM" id="SSF56712">
    <property type="entry name" value="Prokaryotic type I DNA topoisomerase"/>
    <property type="match status" value="1"/>
</dbReference>
<dbReference type="PANTHER" id="PTHR11390">
    <property type="entry name" value="PROKARYOTIC DNA TOPOISOMERASE"/>
    <property type="match status" value="1"/>
</dbReference>
<dbReference type="GO" id="GO:0003917">
    <property type="term" value="F:DNA topoisomerase type I (single strand cut, ATP-independent) activity"/>
    <property type="evidence" value="ECO:0007669"/>
    <property type="project" value="UniProtKB-EC"/>
</dbReference>
<dbReference type="PROSITE" id="PS52039">
    <property type="entry name" value="TOPO_IA_2"/>
    <property type="match status" value="1"/>
</dbReference>
<proteinExistence type="inferred from homology"/>
<dbReference type="InterPro" id="IPR006171">
    <property type="entry name" value="TOPRIM_dom"/>
</dbReference>
<organism evidence="14 15">
    <name type="scientific">Tangfeifania diversioriginum</name>
    <dbReference type="NCBI Taxonomy" id="1168035"/>
    <lineage>
        <taxon>Bacteria</taxon>
        <taxon>Pseudomonadati</taxon>
        <taxon>Bacteroidota</taxon>
        <taxon>Bacteroidia</taxon>
        <taxon>Marinilabiliales</taxon>
        <taxon>Prolixibacteraceae</taxon>
        <taxon>Tangfeifania</taxon>
    </lineage>
</organism>
<dbReference type="SMART" id="SM00436">
    <property type="entry name" value="TOP1Bc"/>
    <property type="match status" value="1"/>
</dbReference>
<dbReference type="GO" id="GO:0003677">
    <property type="term" value="F:DNA binding"/>
    <property type="evidence" value="ECO:0007669"/>
    <property type="project" value="UniProtKB-KW"/>
</dbReference>
<dbReference type="InterPro" id="IPR023405">
    <property type="entry name" value="Topo_IA_core_domain"/>
</dbReference>
<evidence type="ECO:0000256" key="6">
    <source>
        <dbReference type="ARBA" id="ARBA00023125"/>
    </source>
</evidence>
<dbReference type="Gene3D" id="1.10.290.10">
    <property type="entry name" value="Topoisomerase I, domain 4"/>
    <property type="match status" value="1"/>
</dbReference>
<dbReference type="PANTHER" id="PTHR11390:SF21">
    <property type="entry name" value="DNA TOPOISOMERASE 3-ALPHA"/>
    <property type="match status" value="1"/>
</dbReference>
<dbReference type="InterPro" id="IPR003601">
    <property type="entry name" value="Topo_IA_2"/>
</dbReference>
<evidence type="ECO:0000313" key="14">
    <source>
        <dbReference type="EMBL" id="SHJ95834.1"/>
    </source>
</evidence>
<keyword evidence="15" id="KW-1185">Reference proteome</keyword>
<evidence type="ECO:0000256" key="5">
    <source>
        <dbReference type="ARBA" id="ARBA00023029"/>
    </source>
</evidence>
<reference evidence="14 15" key="1">
    <citation type="submission" date="2016-11" db="EMBL/GenBank/DDBJ databases">
        <authorList>
            <person name="Jaros S."/>
            <person name="Januszkiewicz K."/>
            <person name="Wedrychowicz H."/>
        </authorList>
    </citation>
    <scope>NUCLEOTIDE SEQUENCE [LARGE SCALE GENOMIC DNA]</scope>
    <source>
        <strain evidence="14 15">DSM 27063</strain>
    </source>
</reference>
<feature type="domain" description="Toprim" evidence="12">
    <location>
        <begin position="1"/>
        <end position="141"/>
    </location>
</feature>
<evidence type="ECO:0000256" key="9">
    <source>
        <dbReference type="ARBA" id="ARBA00031985"/>
    </source>
</evidence>
<evidence type="ECO:0000256" key="2">
    <source>
        <dbReference type="ARBA" id="ARBA00009446"/>
    </source>
</evidence>
<evidence type="ECO:0000256" key="8">
    <source>
        <dbReference type="ARBA" id="ARBA00030003"/>
    </source>
</evidence>
<dbReference type="PROSITE" id="PS50880">
    <property type="entry name" value="TOPRIM"/>
    <property type="match status" value="1"/>
</dbReference>
<evidence type="ECO:0000259" key="12">
    <source>
        <dbReference type="PROSITE" id="PS50880"/>
    </source>
</evidence>
<dbReference type="InterPro" id="IPR025589">
    <property type="entry name" value="Toprim_C_rpt"/>
</dbReference>
<dbReference type="CDD" id="cd00186">
    <property type="entry name" value="TOP1Ac"/>
    <property type="match status" value="1"/>
</dbReference>
<dbReference type="NCBIfam" id="TIGR01056">
    <property type="entry name" value="topB"/>
    <property type="match status" value="1"/>
</dbReference>
<dbReference type="InterPro" id="IPR013825">
    <property type="entry name" value="Topo_IA_cen_sub2"/>
</dbReference>
<dbReference type="InterPro" id="IPR013824">
    <property type="entry name" value="Topo_IA_cen_sub1"/>
</dbReference>
<dbReference type="InterPro" id="IPR005738">
    <property type="entry name" value="TopoIII"/>
</dbReference>
<dbReference type="Gene3D" id="3.40.50.140">
    <property type="match status" value="1"/>
</dbReference>
<feature type="domain" description="Topo IA-type catalytic" evidence="13">
    <location>
        <begin position="158"/>
        <end position="583"/>
    </location>
</feature>
<dbReference type="Pfam" id="PF13342">
    <property type="entry name" value="Toprim_Crpt"/>
    <property type="match status" value="1"/>
</dbReference>
<dbReference type="Pfam" id="PF01131">
    <property type="entry name" value="Topoisom_bac"/>
    <property type="match status" value="1"/>
</dbReference>
<comment type="similarity">
    <text evidence="2">Belongs to the type IA topoisomerase family.</text>
</comment>
<dbReference type="Gene3D" id="2.70.20.10">
    <property type="entry name" value="Topoisomerase I, domain 3"/>
    <property type="match status" value="1"/>
</dbReference>
<evidence type="ECO:0000256" key="10">
    <source>
        <dbReference type="ARBA" id="ARBA00032235"/>
    </source>
</evidence>
<dbReference type="AlphaFoldDB" id="A0A1M6NJN4"/>
<dbReference type="InterPro" id="IPR013826">
    <property type="entry name" value="Topo_IA_cen_sub3"/>
</dbReference>
<dbReference type="InterPro" id="IPR003602">
    <property type="entry name" value="Topo_IA_DNA-bd_dom"/>
</dbReference>
<keyword evidence="6" id="KW-0238">DNA-binding</keyword>
<dbReference type="STRING" id="1168035.SAMN05444280_1434"/>
<name>A0A1M6NJN4_9BACT</name>
<dbReference type="GO" id="GO:0006265">
    <property type="term" value="P:DNA topological change"/>
    <property type="evidence" value="ECO:0007669"/>
    <property type="project" value="InterPro"/>
</dbReference>
<sequence length="697" mass="78081">MKVIIAEKPSVAIEIARIAGVTKKQVGYLEGNGYVVTWALGHLIGLAMPEEYGYGNFQKENLPILPAEFILTPRSIKAGKSYQFDKRALQQLEVIETLFNRCSHITVATDAGREGELIFRYIYNYLGCKKPFSRLWISSLTDKAIREGLNNLKDGHDYDNLYRAAKARSESDWMVGINATQAITVNAGYGLHSLGRVQTPTLGMVCKRFLENKEFVSKPYWVVEVELIKNGLAIKARVPTKFEEVEKAKQVLQVSTNSGQLNVAVVETKQRTEKPPLLYDLTTLQKDAYSKLGFPAVQTLSIAQKLYEDKLITYPRAGSRFIPEDIFEEIPLLITTLHQHPVFGDYAKNLNTLNNQCVNNGKVTDHHALLITGNAAEKLKKEEQAIYDMIAGRILETFSPNCQKEITQVSFNCNGIELKANGTVITTKGWRAVLNIGEENEMALPNFSEGEQLPVTRAEILKKHTKPKPLLTEATLLSAMESAGKELGNEDYRKSLSATGIGTPATRAAVIETLFAREYIKRQGKSLVPTEKGLAVYAVVKDMKIADVEMTGNWEYDLKRIEQGAIDAGTFLRGIRQYTTQITEELLQSKMRIEINDTPGVVCPKCKKGKVFFYSKVAQCDKTDCDLVIYRHVCGRILTDRQISRLLLNGKTAEIKGFRSRKGNVFNAVLVLDKDFKTGFEFVPDKKSFNSRSDTCK</sequence>
<dbReference type="Pfam" id="PF01751">
    <property type="entry name" value="Toprim"/>
    <property type="match status" value="1"/>
</dbReference>
<dbReference type="SMART" id="SM00437">
    <property type="entry name" value="TOP1Ac"/>
    <property type="match status" value="1"/>
</dbReference>
<evidence type="ECO:0000313" key="15">
    <source>
        <dbReference type="Proteomes" id="UP000184050"/>
    </source>
</evidence>
<dbReference type="GO" id="GO:0046872">
    <property type="term" value="F:metal ion binding"/>
    <property type="evidence" value="ECO:0007669"/>
    <property type="project" value="UniProtKB-KW"/>
</dbReference>
<evidence type="ECO:0000256" key="11">
    <source>
        <dbReference type="ARBA" id="ARBA00032877"/>
    </source>
</evidence>
<comment type="catalytic activity">
    <reaction evidence="1">
        <text>ATP-independent breakage of single-stranded DNA, followed by passage and rejoining.</text>
        <dbReference type="EC" id="5.6.2.1"/>
    </reaction>
</comment>
<dbReference type="GO" id="GO:0043597">
    <property type="term" value="C:cytoplasmic replication fork"/>
    <property type="evidence" value="ECO:0007669"/>
    <property type="project" value="TreeGrafter"/>
</dbReference>
<evidence type="ECO:0000256" key="7">
    <source>
        <dbReference type="ARBA" id="ARBA00023235"/>
    </source>
</evidence>
<dbReference type="Proteomes" id="UP000184050">
    <property type="component" value="Unassembled WGS sequence"/>
</dbReference>
<keyword evidence="5" id="KW-0799">Topoisomerase</keyword>
<dbReference type="InterPro" id="IPR034144">
    <property type="entry name" value="TOPRIM_TopoIII"/>
</dbReference>
<dbReference type="EMBL" id="FQZE01000043">
    <property type="protein sequence ID" value="SHJ95834.1"/>
    <property type="molecule type" value="Genomic_DNA"/>
</dbReference>
<keyword evidence="7 14" id="KW-0413">Isomerase</keyword>
<dbReference type="PRINTS" id="PR00417">
    <property type="entry name" value="PRTPISMRASEI"/>
</dbReference>
<dbReference type="OrthoDB" id="9803554at2"/>
<evidence type="ECO:0000256" key="1">
    <source>
        <dbReference type="ARBA" id="ARBA00000213"/>
    </source>
</evidence>
<evidence type="ECO:0000259" key="13">
    <source>
        <dbReference type="PROSITE" id="PS52039"/>
    </source>
</evidence>
<protein>
    <recommendedName>
        <fullName evidence="3">DNA topoisomerase</fullName>
        <ecNumber evidence="3">5.6.2.1</ecNumber>
    </recommendedName>
    <alternativeName>
        <fullName evidence="11">Omega-protein</fullName>
    </alternativeName>
    <alternativeName>
        <fullName evidence="10">Relaxing enzyme</fullName>
    </alternativeName>
    <alternativeName>
        <fullName evidence="8">Swivelase</fullName>
    </alternativeName>
    <alternativeName>
        <fullName evidence="9">Untwisting enzyme</fullName>
    </alternativeName>
</protein>
<evidence type="ECO:0000256" key="3">
    <source>
        <dbReference type="ARBA" id="ARBA00012891"/>
    </source>
</evidence>
<keyword evidence="4" id="KW-0479">Metal-binding</keyword>
<dbReference type="Gene3D" id="1.10.460.10">
    <property type="entry name" value="Topoisomerase I, domain 2"/>
    <property type="match status" value="1"/>
</dbReference>
<dbReference type="InterPro" id="IPR000380">
    <property type="entry name" value="Topo_IA"/>
</dbReference>